<reference evidence="2 3" key="1">
    <citation type="journal article" date="2017" name="Gigascience">
        <title>Draft genome of the honey bee ectoparasitic mite, Tropilaelaps mercedesae, is shaped by the parasitic life history.</title>
        <authorList>
            <person name="Dong X."/>
            <person name="Armstrong S.D."/>
            <person name="Xia D."/>
            <person name="Makepeace B.L."/>
            <person name="Darby A.C."/>
            <person name="Kadowaki T."/>
        </authorList>
    </citation>
    <scope>NUCLEOTIDE SEQUENCE [LARGE SCALE GENOMIC DNA]</scope>
    <source>
        <strain evidence="2">Wuxi-XJTLU</strain>
    </source>
</reference>
<dbReference type="EMBL" id="MNPL01004117">
    <property type="protein sequence ID" value="OQR76954.1"/>
    <property type="molecule type" value="Genomic_DNA"/>
</dbReference>
<dbReference type="InParanoid" id="A0A1V9XTX8"/>
<evidence type="ECO:0000256" key="1">
    <source>
        <dbReference type="SAM" id="MobiDB-lite"/>
    </source>
</evidence>
<evidence type="ECO:0000313" key="3">
    <source>
        <dbReference type="Proteomes" id="UP000192247"/>
    </source>
</evidence>
<name>A0A1V9XTX8_9ACAR</name>
<dbReference type="AlphaFoldDB" id="A0A1V9XTX8"/>
<sequence>MFKTIDSTDKMEEQQLDQTGAPVVGTAAAGATGAGGLDEIELSMADKIRRLVSTDEEWEAVLLQKMEEKRNREAGVENPIPSATPMQQAAAIGGALGNRVTGLFGKAKGMVPPVNLPNMPNIPIPGLKKGGAATEGTADSAGEYTQMSSE</sequence>
<comment type="caution">
    <text evidence="2">The sequence shown here is derived from an EMBL/GenBank/DDBJ whole genome shotgun (WGS) entry which is preliminary data.</text>
</comment>
<feature type="region of interest" description="Disordered" evidence="1">
    <location>
        <begin position="1"/>
        <end position="21"/>
    </location>
</feature>
<organism evidence="2 3">
    <name type="scientific">Tropilaelaps mercedesae</name>
    <dbReference type="NCBI Taxonomy" id="418985"/>
    <lineage>
        <taxon>Eukaryota</taxon>
        <taxon>Metazoa</taxon>
        <taxon>Ecdysozoa</taxon>
        <taxon>Arthropoda</taxon>
        <taxon>Chelicerata</taxon>
        <taxon>Arachnida</taxon>
        <taxon>Acari</taxon>
        <taxon>Parasitiformes</taxon>
        <taxon>Mesostigmata</taxon>
        <taxon>Gamasina</taxon>
        <taxon>Dermanyssoidea</taxon>
        <taxon>Laelapidae</taxon>
        <taxon>Tropilaelaps</taxon>
    </lineage>
</organism>
<dbReference type="OrthoDB" id="6478725at2759"/>
<protein>
    <submittedName>
        <fullName evidence="2">Uncharacterized protein</fullName>
    </submittedName>
</protein>
<accession>A0A1V9XTX8</accession>
<feature type="region of interest" description="Disordered" evidence="1">
    <location>
        <begin position="127"/>
        <end position="150"/>
    </location>
</feature>
<gene>
    <name evidence="2" type="ORF">BIW11_07438</name>
</gene>
<keyword evidence="3" id="KW-1185">Reference proteome</keyword>
<evidence type="ECO:0000313" key="2">
    <source>
        <dbReference type="EMBL" id="OQR76954.1"/>
    </source>
</evidence>
<dbReference type="Proteomes" id="UP000192247">
    <property type="component" value="Unassembled WGS sequence"/>
</dbReference>
<proteinExistence type="predicted"/>
<feature type="compositionally biased region" description="Basic and acidic residues" evidence="1">
    <location>
        <begin position="1"/>
        <end position="13"/>
    </location>
</feature>